<feature type="compositionally biased region" description="Basic and acidic residues" evidence="1">
    <location>
        <begin position="23"/>
        <end position="35"/>
    </location>
</feature>
<dbReference type="EMBL" id="CAKOFQ010009699">
    <property type="protein sequence ID" value="CAH2018287.1"/>
    <property type="molecule type" value="Genomic_DNA"/>
</dbReference>
<feature type="region of interest" description="Disordered" evidence="1">
    <location>
        <begin position="1"/>
        <end position="47"/>
    </location>
</feature>
<keyword evidence="3" id="KW-1185">Reference proteome</keyword>
<dbReference type="Proteomes" id="UP001152888">
    <property type="component" value="Unassembled WGS sequence"/>
</dbReference>
<feature type="compositionally biased region" description="Polar residues" evidence="1">
    <location>
        <begin position="1"/>
        <end position="22"/>
    </location>
</feature>
<evidence type="ECO:0000313" key="2">
    <source>
        <dbReference type="EMBL" id="CAH2018287.1"/>
    </source>
</evidence>
<name>A0A9P0QEJ1_ACAOB</name>
<evidence type="ECO:0000313" key="3">
    <source>
        <dbReference type="Proteomes" id="UP001152888"/>
    </source>
</evidence>
<reference evidence="2" key="1">
    <citation type="submission" date="2022-03" db="EMBL/GenBank/DDBJ databases">
        <authorList>
            <person name="Sayadi A."/>
        </authorList>
    </citation>
    <scope>NUCLEOTIDE SEQUENCE</scope>
</reference>
<organism evidence="2 3">
    <name type="scientific">Acanthoscelides obtectus</name>
    <name type="common">Bean weevil</name>
    <name type="synonym">Bruchus obtectus</name>
    <dbReference type="NCBI Taxonomy" id="200917"/>
    <lineage>
        <taxon>Eukaryota</taxon>
        <taxon>Metazoa</taxon>
        <taxon>Ecdysozoa</taxon>
        <taxon>Arthropoda</taxon>
        <taxon>Hexapoda</taxon>
        <taxon>Insecta</taxon>
        <taxon>Pterygota</taxon>
        <taxon>Neoptera</taxon>
        <taxon>Endopterygota</taxon>
        <taxon>Coleoptera</taxon>
        <taxon>Polyphaga</taxon>
        <taxon>Cucujiformia</taxon>
        <taxon>Chrysomeloidea</taxon>
        <taxon>Chrysomelidae</taxon>
        <taxon>Bruchinae</taxon>
        <taxon>Bruchini</taxon>
        <taxon>Acanthoscelides</taxon>
    </lineage>
</organism>
<feature type="compositionally biased region" description="Polar residues" evidence="1">
    <location>
        <begin position="37"/>
        <end position="47"/>
    </location>
</feature>
<proteinExistence type="predicted"/>
<sequence>MAKTSSPGSTLPGTIRSATKGTEYQRPRENRDIHLTLKSSVPLSTRG</sequence>
<gene>
    <name evidence="2" type="ORF">ACAOBT_LOCUS36538</name>
</gene>
<comment type="caution">
    <text evidence="2">The sequence shown here is derived from an EMBL/GenBank/DDBJ whole genome shotgun (WGS) entry which is preliminary data.</text>
</comment>
<protein>
    <submittedName>
        <fullName evidence="2">Uncharacterized protein</fullName>
    </submittedName>
</protein>
<evidence type="ECO:0000256" key="1">
    <source>
        <dbReference type="SAM" id="MobiDB-lite"/>
    </source>
</evidence>
<dbReference type="AlphaFoldDB" id="A0A9P0QEJ1"/>
<accession>A0A9P0QEJ1</accession>